<dbReference type="InterPro" id="IPR034660">
    <property type="entry name" value="DinB/YfiT-like"/>
</dbReference>
<reference evidence="2 3" key="1">
    <citation type="submission" date="2024-02" db="EMBL/GenBank/DDBJ databases">
        <title>A nitrogen-fixing paenibacillus bacterium.</title>
        <authorList>
            <person name="Zhang W.L."/>
            <person name="Chen S.F."/>
        </authorList>
    </citation>
    <scope>NUCLEOTIDE SEQUENCE [LARGE SCALE GENOMIC DNA]</scope>
    <source>
        <strain evidence="2 3">M1</strain>
    </source>
</reference>
<dbReference type="Pfam" id="PF12867">
    <property type="entry name" value="DinB_2"/>
    <property type="match status" value="1"/>
</dbReference>
<gene>
    <name evidence="2" type="ORF">V3851_07715</name>
</gene>
<dbReference type="Gene3D" id="1.20.120.450">
    <property type="entry name" value="dinb family like domain"/>
    <property type="match status" value="1"/>
</dbReference>
<comment type="caution">
    <text evidence="2">The sequence shown here is derived from an EMBL/GenBank/DDBJ whole genome shotgun (WGS) entry which is preliminary data.</text>
</comment>
<sequence>MEKRHEVLFTQLSSYRGELLDIVSSVSAAEADNIPKGFNNNIRWNLGHVYVDQYLWLKALTKEEIPFPAKLNEWFGYGTDPSRFTDETPALPELVTLLREQPEIIREKYRDRMDEEFAPTDMGMFTVEQVLVRTIFHEGLHIGAILAIKRQLSTQ</sequence>
<organism evidence="2 3">
    <name type="scientific">Paenibacillus haidiansis</name>
    <dbReference type="NCBI Taxonomy" id="1574488"/>
    <lineage>
        <taxon>Bacteria</taxon>
        <taxon>Bacillati</taxon>
        <taxon>Bacillota</taxon>
        <taxon>Bacilli</taxon>
        <taxon>Bacillales</taxon>
        <taxon>Paenibacillaceae</taxon>
        <taxon>Paenibacillus</taxon>
    </lineage>
</organism>
<protein>
    <submittedName>
        <fullName evidence="2">DinB family protein</fullName>
    </submittedName>
</protein>
<keyword evidence="3" id="KW-1185">Reference proteome</keyword>
<dbReference type="SUPFAM" id="SSF109854">
    <property type="entry name" value="DinB/YfiT-like putative metalloenzymes"/>
    <property type="match status" value="1"/>
</dbReference>
<name>A0ABU7VPS0_9BACL</name>
<dbReference type="EMBL" id="JAZHPZ010000003">
    <property type="protein sequence ID" value="MEF2965712.1"/>
    <property type="molecule type" value="Genomic_DNA"/>
</dbReference>
<feature type="domain" description="DinB-like" evidence="1">
    <location>
        <begin position="12"/>
        <end position="145"/>
    </location>
</feature>
<proteinExistence type="predicted"/>
<accession>A0ABU7VPS0</accession>
<evidence type="ECO:0000259" key="1">
    <source>
        <dbReference type="Pfam" id="PF12867"/>
    </source>
</evidence>
<evidence type="ECO:0000313" key="3">
    <source>
        <dbReference type="Proteomes" id="UP001306950"/>
    </source>
</evidence>
<dbReference type="RefSeq" id="WP_331845945.1">
    <property type="nucleotide sequence ID" value="NZ_JAZHPZ010000003.1"/>
</dbReference>
<evidence type="ECO:0000313" key="2">
    <source>
        <dbReference type="EMBL" id="MEF2965712.1"/>
    </source>
</evidence>
<dbReference type="InterPro" id="IPR024775">
    <property type="entry name" value="DinB-like"/>
</dbReference>
<dbReference type="Proteomes" id="UP001306950">
    <property type="component" value="Unassembled WGS sequence"/>
</dbReference>